<name>A0ABT3D171_9BACT</name>
<keyword evidence="2" id="KW-1185">Reference proteome</keyword>
<protein>
    <recommendedName>
        <fullName evidence="3">Septum formation initiator</fullName>
    </recommendedName>
</protein>
<dbReference type="Proteomes" id="UP001300692">
    <property type="component" value="Unassembled WGS sequence"/>
</dbReference>
<evidence type="ECO:0000313" key="2">
    <source>
        <dbReference type="Proteomes" id="UP001300692"/>
    </source>
</evidence>
<reference evidence="1 2" key="1">
    <citation type="submission" date="2022-10" db="EMBL/GenBank/DDBJ databases">
        <title>Comparative genomics and taxonomic characterization of three novel marine species of genus Reichenbachiella exhibiting antioxidant and polysaccharide degradation activities.</title>
        <authorList>
            <person name="Muhammad N."/>
            <person name="Lee Y.-J."/>
            <person name="Ko J."/>
            <person name="Kim S.-G."/>
        </authorList>
    </citation>
    <scope>NUCLEOTIDE SEQUENCE [LARGE SCALE GENOMIC DNA]</scope>
    <source>
        <strain evidence="1 2">ABR2-5</strain>
    </source>
</reference>
<sequence length="59" mass="7124">MNEMREENQNLFEQEKEMVALNKVLENKILIRKEELLINNQMIENYLNLSLTQNKPLYA</sequence>
<dbReference type="RefSeq" id="WP_264140520.1">
    <property type="nucleotide sequence ID" value="NZ_JAOYOD010000011.1"/>
</dbReference>
<gene>
    <name evidence="1" type="ORF">N7U62_23005</name>
</gene>
<dbReference type="EMBL" id="JAOYOD010000011">
    <property type="protein sequence ID" value="MCV9389539.1"/>
    <property type="molecule type" value="Genomic_DNA"/>
</dbReference>
<proteinExistence type="predicted"/>
<accession>A0ABT3D171</accession>
<organism evidence="1 2">
    <name type="scientific">Reichenbachiella ulvae</name>
    <dbReference type="NCBI Taxonomy" id="2980104"/>
    <lineage>
        <taxon>Bacteria</taxon>
        <taxon>Pseudomonadati</taxon>
        <taxon>Bacteroidota</taxon>
        <taxon>Cytophagia</taxon>
        <taxon>Cytophagales</taxon>
        <taxon>Reichenbachiellaceae</taxon>
        <taxon>Reichenbachiella</taxon>
    </lineage>
</organism>
<evidence type="ECO:0008006" key="3">
    <source>
        <dbReference type="Google" id="ProtNLM"/>
    </source>
</evidence>
<comment type="caution">
    <text evidence="1">The sequence shown here is derived from an EMBL/GenBank/DDBJ whole genome shotgun (WGS) entry which is preliminary data.</text>
</comment>
<evidence type="ECO:0000313" key="1">
    <source>
        <dbReference type="EMBL" id="MCV9389539.1"/>
    </source>
</evidence>